<dbReference type="GO" id="GO:0022857">
    <property type="term" value="F:transmembrane transporter activity"/>
    <property type="evidence" value="ECO:0007669"/>
    <property type="project" value="UniProtKB-UniRule"/>
</dbReference>
<sequence length="169" mass="18088">MHLMRKLADGLISLSAFLGTLGLLTELVIILVDVIGRAFGAPLYGSQDITTMAMVILVFGAMALCDRRGGHISVDLLENRFPGVLNRIIDVTAALIGAVIFFGLAWAVNESAKISVMLNLSTNLIELPKAWFQYALSVFAVITGLAMVLRAAELTVSGRDVRKEGPSDA</sequence>
<evidence type="ECO:0000256" key="7">
    <source>
        <dbReference type="ARBA" id="ARBA00023136"/>
    </source>
</evidence>
<evidence type="ECO:0000256" key="4">
    <source>
        <dbReference type="ARBA" id="ARBA00022519"/>
    </source>
</evidence>
<dbReference type="GO" id="GO:0015740">
    <property type="term" value="P:C4-dicarboxylate transport"/>
    <property type="evidence" value="ECO:0007669"/>
    <property type="project" value="TreeGrafter"/>
</dbReference>
<keyword evidence="5 9" id="KW-0812">Transmembrane</keyword>
<feature type="domain" description="Tripartite ATP-independent periplasmic transporters DctQ component" evidence="10">
    <location>
        <begin position="28"/>
        <end position="154"/>
    </location>
</feature>
<evidence type="ECO:0000256" key="8">
    <source>
        <dbReference type="ARBA" id="ARBA00038436"/>
    </source>
</evidence>
<evidence type="ECO:0000256" key="3">
    <source>
        <dbReference type="ARBA" id="ARBA00022475"/>
    </source>
</evidence>
<organism evidence="11 12">
    <name type="scientific">Psychromarinibacter sediminicola</name>
    <dbReference type="NCBI Taxonomy" id="3033385"/>
    <lineage>
        <taxon>Bacteria</taxon>
        <taxon>Pseudomonadati</taxon>
        <taxon>Pseudomonadota</taxon>
        <taxon>Alphaproteobacteria</taxon>
        <taxon>Rhodobacterales</taxon>
        <taxon>Paracoccaceae</taxon>
        <taxon>Psychromarinibacter</taxon>
    </lineage>
</organism>
<accession>A0AAE3NT19</accession>
<evidence type="ECO:0000256" key="6">
    <source>
        <dbReference type="ARBA" id="ARBA00022989"/>
    </source>
</evidence>
<evidence type="ECO:0000313" key="11">
    <source>
        <dbReference type="EMBL" id="MDF0603013.1"/>
    </source>
</evidence>
<keyword evidence="2 9" id="KW-0813">Transport</keyword>
<proteinExistence type="inferred from homology"/>
<keyword evidence="7 9" id="KW-0472">Membrane</keyword>
<dbReference type="PANTHER" id="PTHR35011">
    <property type="entry name" value="2,3-DIKETO-L-GULONATE TRAP TRANSPORTER SMALL PERMEASE PROTEIN YIAM"/>
    <property type="match status" value="1"/>
</dbReference>
<keyword evidence="6 9" id="KW-1133">Transmembrane helix</keyword>
<comment type="subunit">
    <text evidence="9">The complex comprises the extracytoplasmic solute receptor protein and the two transmembrane proteins.</text>
</comment>
<keyword evidence="4 9" id="KW-0997">Cell inner membrane</keyword>
<evidence type="ECO:0000313" key="12">
    <source>
        <dbReference type="Proteomes" id="UP001220964"/>
    </source>
</evidence>
<name>A0AAE3NT19_9RHOB</name>
<feature type="transmembrane region" description="Helical" evidence="9">
    <location>
        <begin position="44"/>
        <end position="64"/>
    </location>
</feature>
<protein>
    <recommendedName>
        <fullName evidence="9">TRAP transporter small permease protein</fullName>
    </recommendedName>
</protein>
<evidence type="ECO:0000256" key="1">
    <source>
        <dbReference type="ARBA" id="ARBA00004429"/>
    </source>
</evidence>
<comment type="caution">
    <text evidence="11">The sequence shown here is derived from an EMBL/GenBank/DDBJ whole genome shotgun (WGS) entry which is preliminary data.</text>
</comment>
<dbReference type="Proteomes" id="UP001220964">
    <property type="component" value="Unassembled WGS sequence"/>
</dbReference>
<keyword evidence="12" id="KW-1185">Reference proteome</keyword>
<feature type="transmembrane region" description="Helical" evidence="9">
    <location>
        <begin position="131"/>
        <end position="152"/>
    </location>
</feature>
<comment type="similarity">
    <text evidence="8 9">Belongs to the TRAP transporter small permease family.</text>
</comment>
<feature type="transmembrane region" description="Helical" evidence="9">
    <location>
        <begin position="84"/>
        <end position="108"/>
    </location>
</feature>
<feature type="transmembrane region" description="Helical" evidence="9">
    <location>
        <begin position="12"/>
        <end position="32"/>
    </location>
</feature>
<dbReference type="Pfam" id="PF04290">
    <property type="entry name" value="DctQ"/>
    <property type="match status" value="1"/>
</dbReference>
<evidence type="ECO:0000256" key="9">
    <source>
        <dbReference type="RuleBase" id="RU369079"/>
    </source>
</evidence>
<dbReference type="GO" id="GO:0005886">
    <property type="term" value="C:plasma membrane"/>
    <property type="evidence" value="ECO:0007669"/>
    <property type="project" value="UniProtKB-SubCell"/>
</dbReference>
<dbReference type="InterPro" id="IPR055348">
    <property type="entry name" value="DctQ"/>
</dbReference>
<comment type="function">
    <text evidence="9">Part of the tripartite ATP-independent periplasmic (TRAP) transport system.</text>
</comment>
<dbReference type="RefSeq" id="WP_275569137.1">
    <property type="nucleotide sequence ID" value="NZ_JARGYC010000070.1"/>
</dbReference>
<keyword evidence="3" id="KW-1003">Cell membrane</keyword>
<gene>
    <name evidence="11" type="ORF">P1J78_19895</name>
</gene>
<evidence type="ECO:0000256" key="5">
    <source>
        <dbReference type="ARBA" id="ARBA00022692"/>
    </source>
</evidence>
<dbReference type="InterPro" id="IPR007387">
    <property type="entry name" value="TRAP_DctQ"/>
</dbReference>
<comment type="subcellular location">
    <subcellularLocation>
        <location evidence="1 9">Cell inner membrane</location>
        <topology evidence="1 9">Multi-pass membrane protein</topology>
    </subcellularLocation>
</comment>
<dbReference type="EMBL" id="JARGYC010000070">
    <property type="protein sequence ID" value="MDF0603013.1"/>
    <property type="molecule type" value="Genomic_DNA"/>
</dbReference>
<dbReference type="AlphaFoldDB" id="A0AAE3NT19"/>
<evidence type="ECO:0000259" key="10">
    <source>
        <dbReference type="Pfam" id="PF04290"/>
    </source>
</evidence>
<evidence type="ECO:0000256" key="2">
    <source>
        <dbReference type="ARBA" id="ARBA00022448"/>
    </source>
</evidence>
<dbReference type="PANTHER" id="PTHR35011:SF2">
    <property type="entry name" value="2,3-DIKETO-L-GULONATE TRAP TRANSPORTER SMALL PERMEASE PROTEIN YIAM"/>
    <property type="match status" value="1"/>
</dbReference>
<reference evidence="11" key="1">
    <citation type="submission" date="2023-03" db="EMBL/GenBank/DDBJ databases">
        <title>Multiphase analysis and comparison of six strains from genera Psychromarinibacter, Lutimaribacter, and Maritimibacter, including a novel species: Psychromarinibacter sediminicola sp. nov.</title>
        <authorList>
            <person name="Wang Y.-H."/>
            <person name="Ye M.-Q."/>
            <person name="Du Z.-J."/>
        </authorList>
    </citation>
    <scope>NUCLEOTIDE SEQUENCE</scope>
    <source>
        <strain evidence="11">C21-152</strain>
    </source>
</reference>